<feature type="transmembrane region" description="Helical" evidence="1">
    <location>
        <begin position="264"/>
        <end position="289"/>
    </location>
</feature>
<comment type="caution">
    <text evidence="2">The sequence shown here is derived from an EMBL/GenBank/DDBJ whole genome shotgun (WGS) entry which is preliminary data.</text>
</comment>
<keyword evidence="1" id="KW-0812">Transmembrane</keyword>
<evidence type="ECO:0000256" key="1">
    <source>
        <dbReference type="SAM" id="Phobius"/>
    </source>
</evidence>
<sequence>MDSGERSLFSSPVPLPACNTPELRDDNIIRSHDSDEVYNKLEAQIITIGTVSPGFQNGVDLLRDHVDSSCPPYPFHHTYMGSSHFVLPRLGTDMGAGACDTDTLGNMDLRGSLPFTPFTPSWTPDPYGGYPLQFVNPFTHTPPVPSNPCSPIGYSYPLAPLPTSAPVYDMYPPPQEFGPIDVSEPLYPYHLGTTGAAVDYKTYGAQTVQHDPGFAHNYDYSDQDLAPDLHAQTMDSDLSSGMSLDFIKCETLLKQTRRSWLEDLLGAVLGYGLFSLGVMMLFLGLLYLYDADLQYKTLLVKETFHAELGCDYTLSSRNSKETMSFCHHNNTSVPDLHVYRTTAQPYLQILTALVGYTVLILGVNPKEEGGFKG</sequence>
<name>A0A1Q3EKP7_LENED</name>
<keyword evidence="1" id="KW-1133">Transmembrane helix</keyword>
<gene>
    <name evidence="2" type="ORF">LENED_009773</name>
</gene>
<keyword evidence="3" id="KW-1185">Reference proteome</keyword>
<dbReference type="EMBL" id="BDGU01000497">
    <property type="protein sequence ID" value="GAW07761.1"/>
    <property type="molecule type" value="Genomic_DNA"/>
</dbReference>
<evidence type="ECO:0000313" key="3">
    <source>
        <dbReference type="Proteomes" id="UP000188533"/>
    </source>
</evidence>
<protein>
    <submittedName>
        <fullName evidence="2">Uncharacterized protein</fullName>
    </submittedName>
</protein>
<reference evidence="2 3" key="1">
    <citation type="submission" date="2016-08" db="EMBL/GenBank/DDBJ databases">
        <authorList>
            <consortium name="Lentinula edodes genome sequencing consortium"/>
            <person name="Sakamoto Y."/>
            <person name="Nakade K."/>
            <person name="Sato S."/>
            <person name="Yoshida Y."/>
            <person name="Miyazaki K."/>
            <person name="Natsume S."/>
            <person name="Konno N."/>
        </authorList>
    </citation>
    <scope>NUCLEOTIDE SEQUENCE [LARGE SCALE GENOMIC DNA]</scope>
    <source>
        <strain evidence="2 3">NBRC 111202</strain>
    </source>
</reference>
<dbReference type="Proteomes" id="UP000188533">
    <property type="component" value="Unassembled WGS sequence"/>
</dbReference>
<feature type="transmembrane region" description="Helical" evidence="1">
    <location>
        <begin position="346"/>
        <end position="363"/>
    </location>
</feature>
<reference evidence="2 3" key="2">
    <citation type="submission" date="2017-02" db="EMBL/GenBank/DDBJ databases">
        <title>A genome survey and senescence transcriptome analysis in Lentinula edodes.</title>
        <authorList>
            <person name="Sakamoto Y."/>
            <person name="Nakade K."/>
            <person name="Sato S."/>
            <person name="Yoshida Y."/>
            <person name="Miyazaki K."/>
            <person name="Natsume S."/>
            <person name="Konno N."/>
        </authorList>
    </citation>
    <scope>NUCLEOTIDE SEQUENCE [LARGE SCALE GENOMIC DNA]</scope>
    <source>
        <strain evidence="2 3">NBRC 111202</strain>
    </source>
</reference>
<accession>A0A1Q3EKP7</accession>
<keyword evidence="1" id="KW-0472">Membrane</keyword>
<proteinExistence type="predicted"/>
<evidence type="ECO:0000313" key="2">
    <source>
        <dbReference type="EMBL" id="GAW07761.1"/>
    </source>
</evidence>
<organism evidence="2 3">
    <name type="scientific">Lentinula edodes</name>
    <name type="common">Shiitake mushroom</name>
    <name type="synonym">Lentinus edodes</name>
    <dbReference type="NCBI Taxonomy" id="5353"/>
    <lineage>
        <taxon>Eukaryota</taxon>
        <taxon>Fungi</taxon>
        <taxon>Dikarya</taxon>
        <taxon>Basidiomycota</taxon>
        <taxon>Agaricomycotina</taxon>
        <taxon>Agaricomycetes</taxon>
        <taxon>Agaricomycetidae</taxon>
        <taxon>Agaricales</taxon>
        <taxon>Marasmiineae</taxon>
        <taxon>Omphalotaceae</taxon>
        <taxon>Lentinula</taxon>
    </lineage>
</organism>
<dbReference type="AlphaFoldDB" id="A0A1Q3EKP7"/>